<dbReference type="Pfam" id="PF12276">
    <property type="entry name" value="DUF3617"/>
    <property type="match status" value="1"/>
</dbReference>
<keyword evidence="3" id="KW-1185">Reference proteome</keyword>
<evidence type="ECO:0000256" key="1">
    <source>
        <dbReference type="SAM" id="SignalP"/>
    </source>
</evidence>
<gene>
    <name evidence="2" type="ORF">SMD27_11510</name>
</gene>
<evidence type="ECO:0000313" key="2">
    <source>
        <dbReference type="EMBL" id="MDY0883473.1"/>
    </source>
</evidence>
<name>A0ABU5EDF4_9PROT</name>
<keyword evidence="1" id="KW-0732">Signal</keyword>
<reference evidence="2 3" key="1">
    <citation type="journal article" date="2016" name="Antonie Van Leeuwenhoek">
        <title>Dongia soli sp. nov., isolated from soil from Dokdo, Korea.</title>
        <authorList>
            <person name="Kim D.U."/>
            <person name="Lee H."/>
            <person name="Kim H."/>
            <person name="Kim S.G."/>
            <person name="Ka J.O."/>
        </authorList>
    </citation>
    <scope>NUCLEOTIDE SEQUENCE [LARGE SCALE GENOMIC DNA]</scope>
    <source>
        <strain evidence="2 3">D78</strain>
    </source>
</reference>
<proteinExistence type="predicted"/>
<dbReference type="RefSeq" id="WP_320508507.1">
    <property type="nucleotide sequence ID" value="NZ_JAXCLW010000002.1"/>
</dbReference>
<dbReference type="InterPro" id="IPR022061">
    <property type="entry name" value="DUF3617"/>
</dbReference>
<accession>A0ABU5EDF4</accession>
<dbReference type="Proteomes" id="UP001279642">
    <property type="component" value="Unassembled WGS sequence"/>
</dbReference>
<dbReference type="EMBL" id="JAXCLW010000002">
    <property type="protein sequence ID" value="MDY0883473.1"/>
    <property type="molecule type" value="Genomic_DNA"/>
</dbReference>
<evidence type="ECO:0000313" key="3">
    <source>
        <dbReference type="Proteomes" id="UP001279642"/>
    </source>
</evidence>
<feature type="chain" id="PRO_5045136363" evidence="1">
    <location>
        <begin position="27"/>
        <end position="145"/>
    </location>
</feature>
<protein>
    <submittedName>
        <fullName evidence="2">DUF3617 family protein</fullName>
    </submittedName>
</protein>
<feature type="signal peptide" evidence="1">
    <location>
        <begin position="1"/>
        <end position="26"/>
    </location>
</feature>
<sequence>MRYLPVTAFAASALVIAALALGSAQAQEIKPGKWQVTVEGVSEIGGQKTNLPTNQMETCITAEQSKQIAEQATLPQMEGCKADILSRNASGLTVRANCQGVVSTSTITTAGDTYKAVTHMEMTQGGAKMITDMTSTGTRIGTCAQ</sequence>
<organism evidence="2 3">
    <name type="scientific">Dongia soli</name>
    <dbReference type="NCBI Taxonomy" id="600628"/>
    <lineage>
        <taxon>Bacteria</taxon>
        <taxon>Pseudomonadati</taxon>
        <taxon>Pseudomonadota</taxon>
        <taxon>Alphaproteobacteria</taxon>
        <taxon>Rhodospirillales</taxon>
        <taxon>Dongiaceae</taxon>
        <taxon>Dongia</taxon>
    </lineage>
</organism>
<comment type="caution">
    <text evidence="2">The sequence shown here is derived from an EMBL/GenBank/DDBJ whole genome shotgun (WGS) entry which is preliminary data.</text>
</comment>